<sequence length="105" mass="11430">MVETGNTNEIGDLNLAYLLLAQRLVREDLATAMFRLGLSRELADLLGNLSLSQIVKLAASSLLLCRFRFDDHPVLSALTTDGKNLALQQAHAAILLSGQQIEVAR</sequence>
<dbReference type="InterPro" id="IPR023559">
    <property type="entry name" value="Flagellar_FlhD"/>
</dbReference>
<dbReference type="HAMAP" id="MF_00725">
    <property type="entry name" value="FlhD"/>
    <property type="match status" value="1"/>
</dbReference>
<dbReference type="SUPFAM" id="SSF63592">
    <property type="entry name" value="Flagellar transcriptional activator FlhD"/>
    <property type="match status" value="1"/>
</dbReference>
<dbReference type="Gene3D" id="1.10.4000.10">
    <property type="entry name" value="Flagellar transcriptional activator FlhD"/>
    <property type="match status" value="1"/>
</dbReference>
<keyword evidence="5 9" id="KW-1015">Disulfide bond</keyword>
<proteinExistence type="inferred from homology"/>
<keyword evidence="10" id="KW-0282">Flagellum</keyword>
<name>A0ABW1TXL7_9BURK</name>
<evidence type="ECO:0000256" key="8">
    <source>
        <dbReference type="ARBA" id="ARBA00025431"/>
    </source>
</evidence>
<evidence type="ECO:0000256" key="1">
    <source>
        <dbReference type="ARBA" id="ARBA00022490"/>
    </source>
</evidence>
<evidence type="ECO:0000313" key="11">
    <source>
        <dbReference type="Proteomes" id="UP001596270"/>
    </source>
</evidence>
<keyword evidence="6 9" id="KW-0010">Activator</keyword>
<evidence type="ECO:0000256" key="9">
    <source>
        <dbReference type="HAMAP-Rule" id="MF_00725"/>
    </source>
</evidence>
<evidence type="ECO:0000256" key="7">
    <source>
        <dbReference type="ARBA" id="ARBA00023163"/>
    </source>
</evidence>
<evidence type="ECO:0000256" key="2">
    <source>
        <dbReference type="ARBA" id="ARBA00022795"/>
    </source>
</evidence>
<dbReference type="Proteomes" id="UP001596270">
    <property type="component" value="Unassembled WGS sequence"/>
</dbReference>
<dbReference type="EMBL" id="JBHSRS010000076">
    <property type="protein sequence ID" value="MFC6282354.1"/>
    <property type="molecule type" value="Genomic_DNA"/>
</dbReference>
<keyword evidence="2 9" id="KW-1005">Bacterial flagellum biogenesis</keyword>
<dbReference type="InterPro" id="IPR036194">
    <property type="entry name" value="FlhD_sf"/>
</dbReference>
<dbReference type="Pfam" id="PF05247">
    <property type="entry name" value="FlhD"/>
    <property type="match status" value="1"/>
</dbReference>
<organism evidence="10 11">
    <name type="scientific">Polaromonas aquatica</name>
    <dbReference type="NCBI Taxonomy" id="332657"/>
    <lineage>
        <taxon>Bacteria</taxon>
        <taxon>Pseudomonadati</taxon>
        <taxon>Pseudomonadota</taxon>
        <taxon>Betaproteobacteria</taxon>
        <taxon>Burkholderiales</taxon>
        <taxon>Comamonadaceae</taxon>
        <taxon>Polaromonas</taxon>
    </lineage>
</organism>
<keyword evidence="4 9" id="KW-0238">DNA-binding</keyword>
<comment type="caution">
    <text evidence="10">The sequence shown here is derived from an EMBL/GenBank/DDBJ whole genome shotgun (WGS) entry which is preliminary data.</text>
</comment>
<keyword evidence="10" id="KW-0969">Cilium</keyword>
<evidence type="ECO:0000256" key="3">
    <source>
        <dbReference type="ARBA" id="ARBA00023015"/>
    </source>
</evidence>
<protein>
    <recommendedName>
        <fullName evidence="9">Flagellar transcriptional regulator FlhD</fullName>
    </recommendedName>
</protein>
<keyword evidence="7 9" id="KW-0804">Transcription</keyword>
<comment type="similarity">
    <text evidence="9">Belongs to the FlhD family.</text>
</comment>
<accession>A0ABW1TXL7</accession>
<keyword evidence="11" id="KW-1185">Reference proteome</keyword>
<evidence type="ECO:0000313" key="10">
    <source>
        <dbReference type="EMBL" id="MFC6282354.1"/>
    </source>
</evidence>
<feature type="disulfide bond" description="Interchain" evidence="9">
    <location>
        <position position="65"/>
    </location>
</feature>
<dbReference type="NCBIfam" id="NF002783">
    <property type="entry name" value="PRK02909.1-1"/>
    <property type="match status" value="1"/>
</dbReference>
<gene>
    <name evidence="9 10" type="primary">flhD</name>
    <name evidence="10" type="ORF">ACFQND_14090</name>
</gene>
<evidence type="ECO:0000256" key="6">
    <source>
        <dbReference type="ARBA" id="ARBA00023159"/>
    </source>
</evidence>
<evidence type="ECO:0000256" key="5">
    <source>
        <dbReference type="ARBA" id="ARBA00023157"/>
    </source>
</evidence>
<keyword evidence="3 9" id="KW-0805">Transcription regulation</keyword>
<comment type="subunit">
    <text evidence="9">Homodimer; disulfide-linked. Forms a heterohexamer composed of two FlhC and four FlhD subunits. Each FlhC binds a FlhD dimer, forming a heterotrimer, and a hexamer assembles by dimerization of two heterotrimers.</text>
</comment>
<dbReference type="RefSeq" id="WP_371437514.1">
    <property type="nucleotide sequence ID" value="NZ_JBHSRS010000076.1"/>
</dbReference>
<keyword evidence="10" id="KW-0966">Cell projection</keyword>
<evidence type="ECO:0000256" key="4">
    <source>
        <dbReference type="ARBA" id="ARBA00023125"/>
    </source>
</evidence>
<keyword evidence="1 9" id="KW-0963">Cytoplasm</keyword>
<comment type="domain">
    <text evidence="9">The C-terminal region contains a putative helix-turn-helix (HTH) motif, suggesting that this region may bind DNA.</text>
</comment>
<reference evidence="11" key="1">
    <citation type="journal article" date="2019" name="Int. J. Syst. Evol. Microbiol.">
        <title>The Global Catalogue of Microorganisms (GCM) 10K type strain sequencing project: providing services to taxonomists for standard genome sequencing and annotation.</title>
        <authorList>
            <consortium name="The Broad Institute Genomics Platform"/>
            <consortium name="The Broad Institute Genome Sequencing Center for Infectious Disease"/>
            <person name="Wu L."/>
            <person name="Ma J."/>
        </authorList>
    </citation>
    <scope>NUCLEOTIDE SEQUENCE [LARGE SCALE GENOMIC DNA]</scope>
    <source>
        <strain evidence="11">CCUG 39402</strain>
    </source>
</reference>
<comment type="function">
    <text evidence="8 9">Functions in complex with FlhC as a master transcriptional regulator that regulates transcription of several flagellar and non-flagellar operons by binding to their promoter region. Activates expression of class 2 flagellar genes, including fliA, which is a flagellum-specific sigma factor that turns on the class 3 genes. Also regulates genes whose products function in a variety of physiological pathways.</text>
</comment>
<comment type="subcellular location">
    <subcellularLocation>
        <location evidence="9">Cytoplasm</location>
    </subcellularLocation>
</comment>